<keyword evidence="1" id="KW-1133">Transmembrane helix</keyword>
<evidence type="ECO:0000256" key="1">
    <source>
        <dbReference type="SAM" id="Phobius"/>
    </source>
</evidence>
<sequence length="142" mass="15854">MAMKYAPRRDVWLSAVIWSCVLLLVLAGLSPLAVEGAGLIGGTLICLFCLACAGFIAWLWIGIGYVLRQSELIVRTGPFAKTISLDGITKVRRIRSWMSSAATSSRRLELTYGRYDFIHLSPLQEEKFLAELKSRCPQARFE</sequence>
<comment type="caution">
    <text evidence="3">The sequence shown here is derived from an EMBL/GenBank/DDBJ whole genome shotgun (WGS) entry which is preliminary data.</text>
</comment>
<dbReference type="AlphaFoldDB" id="A0A3B0BFZ1"/>
<dbReference type="EMBL" id="RBAH01000029">
    <property type="protein sequence ID" value="RKN71224.1"/>
    <property type="molecule type" value="Genomic_DNA"/>
</dbReference>
<keyword evidence="1" id="KW-0472">Membrane</keyword>
<gene>
    <name evidence="3" type="ORF">D7M11_29460</name>
</gene>
<feature type="transmembrane region" description="Helical" evidence="1">
    <location>
        <begin position="12"/>
        <end position="33"/>
    </location>
</feature>
<dbReference type="InterPro" id="IPR009589">
    <property type="entry name" value="PH_YyaB-like"/>
</dbReference>
<evidence type="ECO:0000259" key="2">
    <source>
        <dbReference type="Pfam" id="PF06713"/>
    </source>
</evidence>
<dbReference type="GO" id="GO:0030153">
    <property type="term" value="P:bacteriocin immunity"/>
    <property type="evidence" value="ECO:0007669"/>
    <property type="project" value="InterPro"/>
</dbReference>
<evidence type="ECO:0000313" key="4">
    <source>
        <dbReference type="Proteomes" id="UP000282311"/>
    </source>
</evidence>
<reference evidence="3 4" key="1">
    <citation type="journal article" date="2007" name="Int. J. Syst. Evol. Microbiol.">
        <title>Paenibacillus ginsengarvi sp. nov., isolated from soil from ginseng cultivation.</title>
        <authorList>
            <person name="Yoon M.H."/>
            <person name="Ten L.N."/>
            <person name="Im W.T."/>
        </authorList>
    </citation>
    <scope>NUCLEOTIDE SEQUENCE [LARGE SCALE GENOMIC DNA]</scope>
    <source>
        <strain evidence="3 4">KCTC 13059</strain>
    </source>
</reference>
<organism evidence="3 4">
    <name type="scientific">Paenibacillus ginsengarvi</name>
    <dbReference type="NCBI Taxonomy" id="400777"/>
    <lineage>
        <taxon>Bacteria</taxon>
        <taxon>Bacillati</taxon>
        <taxon>Bacillota</taxon>
        <taxon>Bacilli</taxon>
        <taxon>Bacillales</taxon>
        <taxon>Paenibacillaceae</taxon>
        <taxon>Paenibacillus</taxon>
    </lineage>
</organism>
<keyword evidence="1" id="KW-0812">Transmembrane</keyword>
<proteinExistence type="predicted"/>
<dbReference type="Pfam" id="PF06713">
    <property type="entry name" value="bPH_4"/>
    <property type="match status" value="1"/>
</dbReference>
<protein>
    <recommendedName>
        <fullName evidence="2">Uncharacterized protein YyaB-like PH domain-containing protein</fullName>
    </recommendedName>
</protein>
<dbReference type="Proteomes" id="UP000282311">
    <property type="component" value="Unassembled WGS sequence"/>
</dbReference>
<accession>A0A3B0BFZ1</accession>
<name>A0A3B0BFZ1_9BACL</name>
<keyword evidence="4" id="KW-1185">Reference proteome</keyword>
<evidence type="ECO:0000313" key="3">
    <source>
        <dbReference type="EMBL" id="RKN71224.1"/>
    </source>
</evidence>
<feature type="domain" description="Uncharacterized protein YyaB-like PH" evidence="2">
    <location>
        <begin position="64"/>
        <end position="136"/>
    </location>
</feature>
<feature type="transmembrane region" description="Helical" evidence="1">
    <location>
        <begin position="39"/>
        <end position="67"/>
    </location>
</feature>